<protein>
    <submittedName>
        <fullName evidence="1">DNA phosphorothioation-dependent restriction protein DptG</fullName>
    </submittedName>
</protein>
<dbReference type="STRING" id="428992.SAMN05216272_1049"/>
<dbReference type="NCBIfam" id="TIGR03236">
    <property type="entry name" value="dnd_assoc_1"/>
    <property type="match status" value="1"/>
</dbReference>
<name>A0A1G8G4W1_9PSED</name>
<dbReference type="InterPro" id="IPR017645">
    <property type="entry name" value="Dnd_assoc_1"/>
</dbReference>
<keyword evidence="2" id="KW-1185">Reference proteome</keyword>
<evidence type="ECO:0000313" key="2">
    <source>
        <dbReference type="Proteomes" id="UP000199636"/>
    </source>
</evidence>
<dbReference type="EMBL" id="FNDS01000004">
    <property type="protein sequence ID" value="SDH89402.1"/>
    <property type="molecule type" value="Genomic_DNA"/>
</dbReference>
<gene>
    <name evidence="1" type="ORF">SAMN05216272_1049</name>
</gene>
<evidence type="ECO:0000313" key="1">
    <source>
        <dbReference type="EMBL" id="SDH89402.1"/>
    </source>
</evidence>
<proteinExistence type="predicted"/>
<organism evidence="1 2">
    <name type="scientific">Pseudomonas panipatensis</name>
    <dbReference type="NCBI Taxonomy" id="428992"/>
    <lineage>
        <taxon>Bacteria</taxon>
        <taxon>Pseudomonadati</taxon>
        <taxon>Pseudomonadota</taxon>
        <taxon>Gammaproteobacteria</taxon>
        <taxon>Pseudomonadales</taxon>
        <taxon>Pseudomonadaceae</taxon>
        <taxon>Pseudomonas</taxon>
    </lineage>
</organism>
<accession>A0A1G8G4W1</accession>
<sequence>MSRIDEPEFWNVLDKMYFANQDVFKVSPLFLLFKAQFDGSGRSELGPANWRMGTLFSSLLGDYRFSGEIQESLNFIEREFLAVLESKLLPSEQNAFNREQPYLPYISQAFKKDISFLTMHPQYLLQELGNMLKLYAFTYCAQLALNVRNWRDGEPKSRALFFILDTEKASSERAMVQHHGYKMFAKSCEWLFPILSSLEALQQGEEKRPLWQVYAEAQLYPDHVDLLRELNSYIQAFIERRKLPERSAAENLEAAFVQLQDVAIEQFRDEKTDRFMVNKKYMAALESQICSEFIQSRGRAGRVLVITQDQLLLLTNLAIGKNEKLRLHELMREFEQRGFYLDSQSQQVLVAFYERMGNVDRMSDSGDAVYVRKTV</sequence>
<dbReference type="Proteomes" id="UP000199636">
    <property type="component" value="Unassembled WGS sequence"/>
</dbReference>
<dbReference type="AlphaFoldDB" id="A0A1G8G4W1"/>
<reference evidence="2" key="1">
    <citation type="submission" date="2016-10" db="EMBL/GenBank/DDBJ databases">
        <authorList>
            <person name="Varghese N."/>
            <person name="Submissions S."/>
        </authorList>
    </citation>
    <scope>NUCLEOTIDE SEQUENCE [LARGE SCALE GENOMIC DNA]</scope>
    <source>
        <strain evidence="2">CCM 7469</strain>
    </source>
</reference>